<proteinExistence type="predicted"/>
<organism evidence="3 4">
    <name type="scientific">Bdellovibrio bacteriovorus</name>
    <dbReference type="NCBI Taxonomy" id="959"/>
    <lineage>
        <taxon>Bacteria</taxon>
        <taxon>Pseudomonadati</taxon>
        <taxon>Bdellovibrionota</taxon>
        <taxon>Bdellovibrionia</taxon>
        <taxon>Bdellovibrionales</taxon>
        <taxon>Pseudobdellovibrionaceae</taxon>
        <taxon>Bdellovibrio</taxon>
    </lineage>
</organism>
<gene>
    <name evidence="3" type="ORF">B9G79_16385</name>
</gene>
<reference evidence="3 4" key="1">
    <citation type="submission" date="2017-04" db="EMBL/GenBank/DDBJ databases">
        <title>Whole genome sequence of Bdellovibrio bacteriovorus strain SSB218315.</title>
        <authorList>
            <person name="Oyedara O."/>
            <person name="Rodriguez-Perez M.A."/>
        </authorList>
    </citation>
    <scope>NUCLEOTIDE SEQUENCE [LARGE SCALE GENOMIC DNA]</scope>
    <source>
        <strain evidence="3 4">SSB218315</strain>
    </source>
</reference>
<dbReference type="RefSeq" id="WP_088566446.1">
    <property type="nucleotide sequence ID" value="NZ_CP020946.1"/>
</dbReference>
<sequence>MTEIILYSCLGIFLIEMCLILKELRRINFEKRSQSTIKELQEQKDKLNQRLNQALSDVEGINHLWNQSIMSEQKLRKELEVTKVQMVYLAQKVVKAQEPVLEAEEAETDKKSYWEKSSGEAMRVRYPMTEKTMDFV</sequence>
<dbReference type="EMBL" id="CP020946">
    <property type="protein sequence ID" value="ASD65032.1"/>
    <property type="molecule type" value="Genomic_DNA"/>
</dbReference>
<keyword evidence="2" id="KW-0472">Membrane</keyword>
<feature type="transmembrane region" description="Helical" evidence="2">
    <location>
        <begin position="5"/>
        <end position="24"/>
    </location>
</feature>
<accession>A0A1Z3NC27</accession>
<evidence type="ECO:0000313" key="3">
    <source>
        <dbReference type="EMBL" id="ASD65032.1"/>
    </source>
</evidence>
<evidence type="ECO:0000256" key="2">
    <source>
        <dbReference type="SAM" id="Phobius"/>
    </source>
</evidence>
<protein>
    <submittedName>
        <fullName evidence="3">Uncharacterized protein</fullName>
    </submittedName>
</protein>
<keyword evidence="2" id="KW-1133">Transmembrane helix</keyword>
<name>A0A1Z3NC27_BDEBC</name>
<dbReference type="OrthoDB" id="9876936at2"/>
<evidence type="ECO:0000313" key="4">
    <source>
        <dbReference type="Proteomes" id="UP000197003"/>
    </source>
</evidence>
<evidence type="ECO:0000256" key="1">
    <source>
        <dbReference type="SAM" id="Coils"/>
    </source>
</evidence>
<keyword evidence="2" id="KW-0812">Transmembrane</keyword>
<dbReference type="AlphaFoldDB" id="A0A1Z3NC27"/>
<keyword evidence="1" id="KW-0175">Coiled coil</keyword>
<feature type="coiled-coil region" evidence="1">
    <location>
        <begin position="30"/>
        <end position="57"/>
    </location>
</feature>
<dbReference type="Proteomes" id="UP000197003">
    <property type="component" value="Chromosome"/>
</dbReference>